<feature type="binding site" evidence="18">
    <location>
        <position position="196"/>
    </location>
    <ligand>
        <name>UDP-N-acetyl-alpha-D-glucosamine</name>
        <dbReference type="ChEBI" id="CHEBI:57705"/>
    </ligand>
</feature>
<evidence type="ECO:0000259" key="20">
    <source>
        <dbReference type="Pfam" id="PF12804"/>
    </source>
</evidence>
<keyword evidence="5 18" id="KW-0808">Transferase</keyword>
<dbReference type="SUPFAM" id="SSF51161">
    <property type="entry name" value="Trimeric LpxA-like enzymes"/>
    <property type="match status" value="1"/>
</dbReference>
<comment type="pathway">
    <text evidence="18">Nucleotide-sugar biosynthesis; UDP-N-acetyl-alpha-D-glucosamine biosynthesis; N-acetyl-alpha-D-glucosamine 1-phosphate from alpha-D-glucosamine 6-phosphate (route II): step 2/2.</text>
</comment>
<dbReference type="GO" id="GO:0005737">
    <property type="term" value="C:cytoplasm"/>
    <property type="evidence" value="ECO:0007669"/>
    <property type="project" value="UniProtKB-SubCell"/>
</dbReference>
<dbReference type="EC" id="2.7.7.23" evidence="18"/>
<keyword evidence="4 18" id="KW-0963">Cytoplasm</keyword>
<keyword evidence="22" id="KW-1185">Reference proteome</keyword>
<dbReference type="GO" id="GO:0000902">
    <property type="term" value="P:cell morphogenesis"/>
    <property type="evidence" value="ECO:0007669"/>
    <property type="project" value="UniProtKB-UniRule"/>
</dbReference>
<evidence type="ECO:0000256" key="17">
    <source>
        <dbReference type="ARBA" id="ARBA00049628"/>
    </source>
</evidence>
<comment type="catalytic activity">
    <reaction evidence="15 18">
        <text>alpha-D-glucosamine 1-phosphate + acetyl-CoA = N-acetyl-alpha-D-glucosamine 1-phosphate + CoA + H(+)</text>
        <dbReference type="Rhea" id="RHEA:13725"/>
        <dbReference type="ChEBI" id="CHEBI:15378"/>
        <dbReference type="ChEBI" id="CHEBI:57287"/>
        <dbReference type="ChEBI" id="CHEBI:57288"/>
        <dbReference type="ChEBI" id="CHEBI:57776"/>
        <dbReference type="ChEBI" id="CHEBI:58516"/>
        <dbReference type="EC" id="2.3.1.157"/>
    </reaction>
</comment>
<organism evidence="21 22">
    <name type="scientific">Demequina lutea</name>
    <dbReference type="NCBI Taxonomy" id="431489"/>
    <lineage>
        <taxon>Bacteria</taxon>
        <taxon>Bacillati</taxon>
        <taxon>Actinomycetota</taxon>
        <taxon>Actinomycetes</taxon>
        <taxon>Micrococcales</taxon>
        <taxon>Demequinaceae</taxon>
        <taxon>Demequina</taxon>
    </lineage>
</organism>
<evidence type="ECO:0000256" key="14">
    <source>
        <dbReference type="ARBA" id="ARBA00023316"/>
    </source>
</evidence>
<comment type="cofactor">
    <cofactor evidence="18">
        <name>Mg(2+)</name>
        <dbReference type="ChEBI" id="CHEBI:18420"/>
    </cofactor>
    <text evidence="18">Binds 1 Mg(2+) ion per subunit.</text>
</comment>
<dbReference type="InterPro" id="IPR025877">
    <property type="entry name" value="MobA-like_NTP_Trfase"/>
</dbReference>
<evidence type="ECO:0000256" key="19">
    <source>
        <dbReference type="SAM" id="MobiDB-lite"/>
    </source>
</evidence>
<feature type="binding site" evidence="18">
    <location>
        <position position="403"/>
    </location>
    <ligand>
        <name>UDP-N-acetyl-alpha-D-glucosamine</name>
        <dbReference type="ChEBI" id="CHEBI:57705"/>
    </ligand>
</feature>
<feature type="binding site" evidence="18">
    <location>
        <position position="26"/>
    </location>
    <ligand>
        <name>UDP-N-acetyl-alpha-D-glucosamine</name>
        <dbReference type="ChEBI" id="CHEBI:57705"/>
    </ligand>
</feature>
<dbReference type="CDD" id="cd03353">
    <property type="entry name" value="LbH_GlmU_C"/>
    <property type="match status" value="1"/>
</dbReference>
<dbReference type="GO" id="GO:0009245">
    <property type="term" value="P:lipid A biosynthetic process"/>
    <property type="evidence" value="ECO:0007669"/>
    <property type="project" value="UniProtKB-UniRule"/>
</dbReference>
<comment type="catalytic activity">
    <reaction evidence="16 18">
        <text>N-acetyl-alpha-D-glucosamine 1-phosphate + UTP + H(+) = UDP-N-acetyl-alpha-D-glucosamine + diphosphate</text>
        <dbReference type="Rhea" id="RHEA:13509"/>
        <dbReference type="ChEBI" id="CHEBI:15378"/>
        <dbReference type="ChEBI" id="CHEBI:33019"/>
        <dbReference type="ChEBI" id="CHEBI:46398"/>
        <dbReference type="ChEBI" id="CHEBI:57705"/>
        <dbReference type="ChEBI" id="CHEBI:57776"/>
        <dbReference type="EC" id="2.7.7.23"/>
    </reaction>
</comment>
<feature type="binding site" evidence="18">
    <location>
        <position position="359"/>
    </location>
    <ligand>
        <name>UDP-N-acetyl-alpha-D-glucosamine</name>
        <dbReference type="ChEBI" id="CHEBI:57705"/>
    </ligand>
</feature>
<keyword evidence="8 18" id="KW-0677">Repeat</keyword>
<evidence type="ECO:0000256" key="4">
    <source>
        <dbReference type="ARBA" id="ARBA00022490"/>
    </source>
</evidence>
<feature type="region of interest" description="Linker" evidence="18">
    <location>
        <begin position="257"/>
        <end position="277"/>
    </location>
</feature>
<keyword evidence="14 18" id="KW-0961">Cell wall biogenesis/degradation</keyword>
<comment type="caution">
    <text evidence="18">Lacks conserved residue(s) required for the propagation of feature annotation.</text>
</comment>
<dbReference type="Proteomes" id="UP000547973">
    <property type="component" value="Unassembled WGS sequence"/>
</dbReference>
<keyword evidence="12 18" id="KW-0511">Multifunctional enzyme</keyword>
<dbReference type="GO" id="GO:0003977">
    <property type="term" value="F:UDP-N-acetylglucosamine diphosphorylase activity"/>
    <property type="evidence" value="ECO:0007669"/>
    <property type="project" value="UniProtKB-UniRule"/>
</dbReference>
<feature type="binding site" evidence="18">
    <location>
        <position position="449"/>
    </location>
    <ligand>
        <name>acetyl-CoA</name>
        <dbReference type="ChEBI" id="CHEBI:57288"/>
    </ligand>
</feature>
<evidence type="ECO:0000256" key="16">
    <source>
        <dbReference type="ARBA" id="ARBA00048493"/>
    </source>
</evidence>
<keyword evidence="7 18" id="KW-0479">Metal-binding</keyword>
<keyword evidence="13 18" id="KW-0012">Acyltransferase</keyword>
<comment type="pathway">
    <text evidence="18">Nucleotide-sugar biosynthesis; UDP-N-acetyl-alpha-D-glucosamine biosynthesis; UDP-N-acetyl-alpha-D-glucosamine from N-acetyl-alpha-D-glucosamine 1-phosphate: step 1/1.</text>
</comment>
<keyword evidence="10 18" id="KW-0133">Cell shape</keyword>
<dbReference type="GO" id="GO:0009252">
    <property type="term" value="P:peptidoglycan biosynthetic process"/>
    <property type="evidence" value="ECO:0007669"/>
    <property type="project" value="UniProtKB-UniRule"/>
</dbReference>
<dbReference type="NCBIfam" id="TIGR01173">
    <property type="entry name" value="glmU"/>
    <property type="match status" value="1"/>
</dbReference>
<sequence length="520" mass="53533">MSATRPAAVMILAAGEGTRMRSSTPKVMHSIGGRSLLHHAIAAAQGLDPERLVVVVRHARDLVAGHAKEAAPEALMADQDDTPGTGRAVWCGLTALDAKAQASATNDGHGREVVMASQVSGPIVVTSADVPLVDTELLSAMLDDHIAGGRAVTVMTTRVANPGGYGRIVRDPDGSLAAIVEHKDATDEQRAIDEINAGIYVFDAEVLRETLASLSTDNAQGELYLTDVVALARTALHGVGAFLAPDAAAVEGVNDRVQLAAAGANLRTRVLERWMREGVTIADPSTTWVDVTVTLAPDSTILPGTQLHGETSVAAGAVVGPDTTLTNVIVGEGATVTRVHGSDSVIGPGASVGPFSYLRPGTVLGEGGKIGGFVETKNARIGDHSKVPHLSYVGDATIGEHSNIGAATIFVNYDGVHKWHTFIGDHVRIGSDNSLIAPVTIGDGAYTGAGATIRRDVPAGALSRNSAPQQTIEGWVESRRPGTESADAAARARLTGGAPGIADAVDPISLGQDSANKGEQ</sequence>
<feature type="binding site" evidence="18">
    <location>
        <begin position="12"/>
        <end position="15"/>
    </location>
    <ligand>
        <name>UDP-N-acetyl-alpha-D-glucosamine</name>
        <dbReference type="ChEBI" id="CHEBI:57705"/>
    </ligand>
</feature>
<proteinExistence type="inferred from homology"/>
<dbReference type="RefSeq" id="WP_062074174.1">
    <property type="nucleotide sequence ID" value="NZ_BBRC01000002.1"/>
</dbReference>
<comment type="similarity">
    <text evidence="2 18">In the C-terminal section; belongs to the transferase hexapeptide repeat family.</text>
</comment>
<evidence type="ECO:0000256" key="6">
    <source>
        <dbReference type="ARBA" id="ARBA00022695"/>
    </source>
</evidence>
<feature type="binding site" evidence="18">
    <location>
        <position position="254"/>
    </location>
    <ligand>
        <name>Mg(2+)</name>
        <dbReference type="ChEBI" id="CHEBI:18420"/>
    </ligand>
</feature>
<dbReference type="EC" id="2.3.1.157" evidence="18"/>
<feature type="binding site" evidence="18">
    <location>
        <position position="406"/>
    </location>
    <ligand>
        <name>acetyl-CoA</name>
        <dbReference type="ChEBI" id="CHEBI:57288"/>
    </ligand>
</feature>
<name>A0A7Z0CKW4_9MICO</name>
<evidence type="ECO:0000256" key="10">
    <source>
        <dbReference type="ARBA" id="ARBA00022960"/>
    </source>
</evidence>
<feature type="binding site" evidence="18">
    <location>
        <position position="181"/>
    </location>
    <ligand>
        <name>UDP-N-acetyl-alpha-D-glucosamine</name>
        <dbReference type="ChEBI" id="CHEBI:57705"/>
    </ligand>
</feature>
<feature type="active site" description="Proton acceptor" evidence="18">
    <location>
        <position position="389"/>
    </location>
</feature>
<dbReference type="Gene3D" id="2.160.10.10">
    <property type="entry name" value="Hexapeptide repeat proteins"/>
    <property type="match status" value="1"/>
</dbReference>
<dbReference type="GO" id="GO:0000287">
    <property type="term" value="F:magnesium ion binding"/>
    <property type="evidence" value="ECO:0007669"/>
    <property type="project" value="UniProtKB-UniRule"/>
</dbReference>
<comment type="pathway">
    <text evidence="18">Bacterial outer membrane biogenesis; LPS lipid A biosynthesis.</text>
</comment>
<dbReference type="AlphaFoldDB" id="A0A7Z0CKW4"/>
<feature type="binding site" evidence="18">
    <location>
        <begin position="84"/>
        <end position="85"/>
    </location>
    <ligand>
        <name>UDP-N-acetyl-alpha-D-glucosamine</name>
        <dbReference type="ChEBI" id="CHEBI:57705"/>
    </ligand>
</feature>
<evidence type="ECO:0000256" key="1">
    <source>
        <dbReference type="ARBA" id="ARBA00004496"/>
    </source>
</evidence>
<dbReference type="GO" id="GO:0071555">
    <property type="term" value="P:cell wall organization"/>
    <property type="evidence" value="ECO:0007669"/>
    <property type="project" value="UniProtKB-KW"/>
</dbReference>
<feature type="binding site" evidence="18">
    <location>
        <begin position="412"/>
        <end position="413"/>
    </location>
    <ligand>
        <name>acetyl-CoA</name>
        <dbReference type="ChEBI" id="CHEBI:57288"/>
    </ligand>
</feature>
<dbReference type="GO" id="GO:0016020">
    <property type="term" value="C:membrane"/>
    <property type="evidence" value="ECO:0007669"/>
    <property type="project" value="GOC"/>
</dbReference>
<dbReference type="PANTHER" id="PTHR43584">
    <property type="entry name" value="NUCLEOTIDYL TRANSFERASE"/>
    <property type="match status" value="1"/>
</dbReference>
<evidence type="ECO:0000256" key="7">
    <source>
        <dbReference type="ARBA" id="ARBA00022723"/>
    </source>
</evidence>
<evidence type="ECO:0000256" key="11">
    <source>
        <dbReference type="ARBA" id="ARBA00022984"/>
    </source>
</evidence>
<dbReference type="UniPathway" id="UPA00113">
    <property type="reaction ID" value="UER00532"/>
</dbReference>
<gene>
    <name evidence="18" type="primary">glmU</name>
    <name evidence="21" type="ORF">BKA03_002447</name>
</gene>
<feature type="binding site" evidence="18">
    <location>
        <position position="166"/>
    </location>
    <ligand>
        <name>UDP-N-acetyl-alpha-D-glucosamine</name>
        <dbReference type="ChEBI" id="CHEBI:57705"/>
    </ligand>
</feature>
<dbReference type="Pfam" id="PF12804">
    <property type="entry name" value="NTP_transf_3"/>
    <property type="match status" value="1"/>
</dbReference>
<feature type="binding site" evidence="18">
    <location>
        <position position="392"/>
    </location>
    <ligand>
        <name>UDP-N-acetyl-alpha-D-glucosamine</name>
        <dbReference type="ChEBI" id="CHEBI:57705"/>
    </ligand>
</feature>
<evidence type="ECO:0000313" key="21">
    <source>
        <dbReference type="EMBL" id="NYI42328.1"/>
    </source>
</evidence>
<dbReference type="InterPro" id="IPR001451">
    <property type="entry name" value="Hexapep"/>
</dbReference>
<dbReference type="Gene3D" id="3.90.550.10">
    <property type="entry name" value="Spore Coat Polysaccharide Biosynthesis Protein SpsA, Chain A"/>
    <property type="match status" value="1"/>
</dbReference>
<comment type="caution">
    <text evidence="21">The sequence shown here is derived from an EMBL/GenBank/DDBJ whole genome shotgun (WGS) entry which is preliminary data.</text>
</comment>
<dbReference type="CDD" id="cd02540">
    <property type="entry name" value="GT2_GlmU_N_bac"/>
    <property type="match status" value="1"/>
</dbReference>
<dbReference type="InterPro" id="IPR050065">
    <property type="entry name" value="GlmU-like"/>
</dbReference>
<dbReference type="SUPFAM" id="SSF53448">
    <property type="entry name" value="Nucleotide-diphospho-sugar transferases"/>
    <property type="match status" value="1"/>
</dbReference>
<feature type="binding site" evidence="18">
    <location>
        <position position="79"/>
    </location>
    <ligand>
        <name>UDP-N-acetyl-alpha-D-glucosamine</name>
        <dbReference type="ChEBI" id="CHEBI:57705"/>
    </ligand>
</feature>
<reference evidence="21 22" key="1">
    <citation type="submission" date="2020-07" db="EMBL/GenBank/DDBJ databases">
        <title>Sequencing the genomes of 1000 actinobacteria strains.</title>
        <authorList>
            <person name="Klenk H.-P."/>
        </authorList>
    </citation>
    <scope>NUCLEOTIDE SEQUENCE [LARGE SCALE GENOMIC DNA]</scope>
    <source>
        <strain evidence="21 22">DSM 19970</strain>
    </source>
</reference>
<dbReference type="GO" id="GO:0008360">
    <property type="term" value="P:regulation of cell shape"/>
    <property type="evidence" value="ECO:0007669"/>
    <property type="project" value="UniProtKB-KW"/>
</dbReference>
<evidence type="ECO:0000256" key="15">
    <source>
        <dbReference type="ARBA" id="ARBA00048247"/>
    </source>
</evidence>
<dbReference type="InterPro" id="IPR029044">
    <property type="entry name" value="Nucleotide-diphossugar_trans"/>
</dbReference>
<evidence type="ECO:0000256" key="8">
    <source>
        <dbReference type="ARBA" id="ARBA00022737"/>
    </source>
</evidence>
<evidence type="ECO:0000256" key="12">
    <source>
        <dbReference type="ARBA" id="ARBA00023268"/>
    </source>
</evidence>
<dbReference type="InterPro" id="IPR011004">
    <property type="entry name" value="Trimer_LpxA-like_sf"/>
</dbReference>
<evidence type="ECO:0000256" key="13">
    <source>
        <dbReference type="ARBA" id="ARBA00023315"/>
    </source>
</evidence>
<feature type="binding site" evidence="18">
    <location>
        <position position="377"/>
    </location>
    <ligand>
        <name>UDP-N-acetyl-alpha-D-glucosamine</name>
        <dbReference type="ChEBI" id="CHEBI:57705"/>
    </ligand>
</feature>
<dbReference type="OrthoDB" id="9775031at2"/>
<evidence type="ECO:0000256" key="9">
    <source>
        <dbReference type="ARBA" id="ARBA00022842"/>
    </source>
</evidence>
<feature type="compositionally biased region" description="Polar residues" evidence="19">
    <location>
        <begin position="511"/>
        <end position="520"/>
    </location>
</feature>
<dbReference type="PANTHER" id="PTHR43584:SF3">
    <property type="entry name" value="BIFUNCTIONAL PROTEIN GLMU"/>
    <property type="match status" value="1"/>
</dbReference>
<feature type="binding site" evidence="18">
    <location>
        <position position="431"/>
    </location>
    <ligand>
        <name>acetyl-CoA</name>
        <dbReference type="ChEBI" id="CHEBI:57288"/>
    </ligand>
</feature>
<protein>
    <recommendedName>
        <fullName evidence="18">Bifunctional protein GlmU</fullName>
    </recommendedName>
    <domain>
        <recommendedName>
            <fullName evidence="18">UDP-N-acetylglucosamine pyrophosphorylase</fullName>
            <ecNumber evidence="18">2.7.7.23</ecNumber>
        </recommendedName>
        <alternativeName>
            <fullName evidence="18">N-acetylglucosamine-1-phosphate uridyltransferase</fullName>
        </alternativeName>
    </domain>
    <domain>
        <recommendedName>
            <fullName evidence="18">Glucosamine-1-phosphate N-acetyltransferase</fullName>
            <ecNumber evidence="18">2.3.1.157</ecNumber>
        </recommendedName>
    </domain>
</protein>
<comment type="subcellular location">
    <subcellularLocation>
        <location evidence="1 18">Cytoplasm</location>
    </subcellularLocation>
</comment>
<evidence type="ECO:0000256" key="3">
    <source>
        <dbReference type="ARBA" id="ARBA00007947"/>
    </source>
</evidence>
<feature type="region of interest" description="Pyrophosphorylase" evidence="18">
    <location>
        <begin position="1"/>
        <end position="256"/>
    </location>
</feature>
<feature type="domain" description="MobA-like NTP transferase" evidence="20">
    <location>
        <begin position="10"/>
        <end position="158"/>
    </location>
</feature>
<dbReference type="EMBL" id="JACBZO010000001">
    <property type="protein sequence ID" value="NYI42328.1"/>
    <property type="molecule type" value="Genomic_DNA"/>
</dbReference>
<comment type="function">
    <text evidence="17 18">Catalyzes the last two sequential reactions in the de novo biosynthetic pathway for UDP-N-acetylglucosamine (UDP-GlcNAc). The C-terminal domain catalyzes the transfer of acetyl group from acetyl coenzyme A to glucosamine-1-phosphate (GlcN-1-P) to produce N-acetylglucosamine-1-phosphate (GlcNAc-1-P), which is converted into UDP-GlcNAc by the transfer of uridine 5-monophosphate (from uridine 5-triphosphate), a reaction catalyzed by the N-terminal domain.</text>
</comment>
<dbReference type="GO" id="GO:0006048">
    <property type="term" value="P:UDP-N-acetylglucosamine biosynthetic process"/>
    <property type="evidence" value="ECO:0007669"/>
    <property type="project" value="UniProtKB-UniPathway"/>
</dbReference>
<feature type="binding site" evidence="18">
    <location>
        <position position="254"/>
    </location>
    <ligand>
        <name>UDP-N-acetyl-alpha-D-glucosamine</name>
        <dbReference type="ChEBI" id="CHEBI:57705"/>
    </ligand>
</feature>
<comment type="subunit">
    <text evidence="18">Homotrimer.</text>
</comment>
<dbReference type="InterPro" id="IPR005882">
    <property type="entry name" value="Bifunctional_GlmU"/>
</dbReference>
<keyword evidence="6 18" id="KW-0548">Nucleotidyltransferase</keyword>
<keyword evidence="11 18" id="KW-0573">Peptidoglycan synthesis</keyword>
<dbReference type="InterPro" id="IPR038009">
    <property type="entry name" value="GlmU_C_LbH"/>
</dbReference>
<comment type="similarity">
    <text evidence="3 18">In the N-terminal section; belongs to the N-acetylglucosamine-1-phosphate uridyltransferase family.</text>
</comment>
<keyword evidence="9 18" id="KW-0460">Magnesium</keyword>
<evidence type="ECO:0000256" key="18">
    <source>
        <dbReference type="HAMAP-Rule" id="MF_01631"/>
    </source>
</evidence>
<dbReference type="HAMAP" id="MF_01631">
    <property type="entry name" value="GlmU"/>
    <property type="match status" value="1"/>
</dbReference>
<evidence type="ECO:0000256" key="2">
    <source>
        <dbReference type="ARBA" id="ARBA00007707"/>
    </source>
</evidence>
<dbReference type="GO" id="GO:0019134">
    <property type="term" value="F:glucosamine-1-phosphate N-acetyltransferase activity"/>
    <property type="evidence" value="ECO:0007669"/>
    <property type="project" value="UniProtKB-UniRule"/>
</dbReference>
<feature type="binding site" evidence="18">
    <location>
        <position position="129"/>
    </location>
    <ligand>
        <name>Mg(2+)</name>
        <dbReference type="ChEBI" id="CHEBI:18420"/>
    </ligand>
</feature>
<dbReference type="Pfam" id="PF00132">
    <property type="entry name" value="Hexapep"/>
    <property type="match status" value="1"/>
</dbReference>
<dbReference type="NCBIfam" id="NF010932">
    <property type="entry name" value="PRK14352.1"/>
    <property type="match status" value="1"/>
</dbReference>
<evidence type="ECO:0000256" key="5">
    <source>
        <dbReference type="ARBA" id="ARBA00022679"/>
    </source>
</evidence>
<accession>A0A7Z0CKW4</accession>
<dbReference type="UniPathway" id="UPA00973"/>
<evidence type="ECO:0000313" key="22">
    <source>
        <dbReference type="Proteomes" id="UP000547973"/>
    </source>
</evidence>
<feature type="region of interest" description="N-acetyltransferase" evidence="18">
    <location>
        <begin position="278"/>
        <end position="520"/>
    </location>
</feature>
<feature type="region of interest" description="Disordered" evidence="19">
    <location>
        <begin position="497"/>
        <end position="520"/>
    </location>
</feature>